<evidence type="ECO:0000313" key="2">
    <source>
        <dbReference type="Proteomes" id="UP000298663"/>
    </source>
</evidence>
<dbReference type="EMBL" id="AZBU02000001">
    <property type="protein sequence ID" value="TMS32770.1"/>
    <property type="molecule type" value="Genomic_DNA"/>
</dbReference>
<dbReference type="AlphaFoldDB" id="A0A4U8UIG7"/>
<organism evidence="1 2">
    <name type="scientific">Steinernema carpocapsae</name>
    <name type="common">Entomopathogenic nematode</name>
    <dbReference type="NCBI Taxonomy" id="34508"/>
    <lineage>
        <taxon>Eukaryota</taxon>
        <taxon>Metazoa</taxon>
        <taxon>Ecdysozoa</taxon>
        <taxon>Nematoda</taxon>
        <taxon>Chromadorea</taxon>
        <taxon>Rhabditida</taxon>
        <taxon>Tylenchina</taxon>
        <taxon>Panagrolaimomorpha</taxon>
        <taxon>Strongyloidoidea</taxon>
        <taxon>Steinernematidae</taxon>
        <taxon>Steinernema</taxon>
    </lineage>
</organism>
<evidence type="ECO:0000313" key="1">
    <source>
        <dbReference type="EMBL" id="TMS32770.1"/>
    </source>
</evidence>
<reference evidence="1 2" key="1">
    <citation type="journal article" date="2015" name="Genome Biol.">
        <title>Comparative genomics of Steinernema reveals deeply conserved gene regulatory networks.</title>
        <authorList>
            <person name="Dillman A.R."/>
            <person name="Macchietto M."/>
            <person name="Porter C.F."/>
            <person name="Rogers A."/>
            <person name="Williams B."/>
            <person name="Antoshechkin I."/>
            <person name="Lee M.M."/>
            <person name="Goodwin Z."/>
            <person name="Lu X."/>
            <person name="Lewis E.E."/>
            <person name="Goodrich-Blair H."/>
            <person name="Stock S.P."/>
            <person name="Adams B.J."/>
            <person name="Sternberg P.W."/>
            <person name="Mortazavi A."/>
        </authorList>
    </citation>
    <scope>NUCLEOTIDE SEQUENCE [LARGE SCALE GENOMIC DNA]</scope>
    <source>
        <strain evidence="1 2">ALL</strain>
    </source>
</reference>
<gene>
    <name evidence="1" type="ORF">L596_000571</name>
</gene>
<dbReference type="Proteomes" id="UP000298663">
    <property type="component" value="Unassembled WGS sequence"/>
</dbReference>
<sequence>MRTVVGRDSVRNTSFGNRFGRIDLADRKGPLNSTTRKVRCEITLFEKLSDSLIEMAFRSILSLDERSVRSLI</sequence>
<reference evidence="1 2" key="2">
    <citation type="journal article" date="2019" name="G3 (Bethesda)">
        <title>Hybrid Assembly of the Genome of the Entomopathogenic Nematode Steinernema carpocapsae Identifies the X-Chromosome.</title>
        <authorList>
            <person name="Serra L."/>
            <person name="Macchietto M."/>
            <person name="Macias-Munoz A."/>
            <person name="McGill C.J."/>
            <person name="Rodriguez I.M."/>
            <person name="Rodriguez B."/>
            <person name="Murad R."/>
            <person name="Mortazavi A."/>
        </authorList>
    </citation>
    <scope>NUCLEOTIDE SEQUENCE [LARGE SCALE GENOMIC DNA]</scope>
    <source>
        <strain evidence="1 2">ALL</strain>
    </source>
</reference>
<comment type="caution">
    <text evidence="1">The sequence shown here is derived from an EMBL/GenBank/DDBJ whole genome shotgun (WGS) entry which is preliminary data.</text>
</comment>
<keyword evidence="2" id="KW-1185">Reference proteome</keyword>
<protein>
    <submittedName>
        <fullName evidence="1">Uncharacterized protein</fullName>
    </submittedName>
</protein>
<name>A0A4U8UIG7_STECR</name>
<accession>A0A4U8UIG7</accession>
<proteinExistence type="predicted"/>